<evidence type="ECO:0000256" key="2">
    <source>
        <dbReference type="ARBA" id="ARBA00022729"/>
    </source>
</evidence>
<reference evidence="6" key="1">
    <citation type="journal article" date="2019" name="Int. J. Syst. Evol. Microbiol.">
        <title>The Global Catalogue of Microorganisms (GCM) 10K type strain sequencing project: providing services to taxonomists for standard genome sequencing and annotation.</title>
        <authorList>
            <consortium name="The Broad Institute Genomics Platform"/>
            <consortium name="The Broad Institute Genome Sequencing Center for Infectious Disease"/>
            <person name="Wu L."/>
            <person name="Ma J."/>
        </authorList>
    </citation>
    <scope>NUCLEOTIDE SEQUENCE [LARGE SCALE GENOMIC DNA]</scope>
    <source>
        <strain evidence="6">JCM 17906</strain>
    </source>
</reference>
<accession>A0ABP8RZ06</accession>
<keyword evidence="2 3" id="KW-0732">Signal</keyword>
<name>A0ABP8RZ06_9PSEU</name>
<dbReference type="Proteomes" id="UP001501598">
    <property type="component" value="Unassembled WGS sequence"/>
</dbReference>
<dbReference type="PROSITE" id="PS51257">
    <property type="entry name" value="PROKAR_LIPOPROTEIN"/>
    <property type="match status" value="1"/>
</dbReference>
<evidence type="ECO:0000313" key="5">
    <source>
        <dbReference type="EMBL" id="GAA4554433.1"/>
    </source>
</evidence>
<proteinExistence type="inferred from homology"/>
<sequence length="400" mass="41738">MAQSRARLLLVALAGALALVGCGSGGQAASNDEFEVLYLGGLSGPLAPVTAQSVAGLKAAADMLNERGGVNGRRVVVRTEDTQEDAARATALAQRELMGSDKPDVVWAGATSTNAVAMAPVTTRAGVLSINQAQTPDLYAPSTYPLTFGFLPSADELTRLTLTHFADAGVTRIGVLASNDVFGQSFRTAFERRAAALGIEVVAEDFSTTDLDLTGSYQRIVAQEPQQIFINTLGPAAGRIMDARLKIGATDIPTVLGTGLMATGDGPLSYTSPQALENALMSIYTTQRYVAGDPDAPEPLRQFYTHYAQYAPKVGPNSTAQIAWNALVTVGAAAEQAKSADGPAIAAALEDLTPPDQPLWTPMGDFTSLTKDVHIVAANDDLLSFVVPVALTEGGFPDRG</sequence>
<evidence type="ECO:0000256" key="3">
    <source>
        <dbReference type="SAM" id="SignalP"/>
    </source>
</evidence>
<gene>
    <name evidence="5" type="ORF">GCM10023175_52340</name>
</gene>
<dbReference type="InterPro" id="IPR028082">
    <property type="entry name" value="Peripla_BP_I"/>
</dbReference>
<feature type="chain" id="PRO_5047087321" description="Leucine-binding protein domain-containing protein" evidence="3">
    <location>
        <begin position="29"/>
        <end position="400"/>
    </location>
</feature>
<evidence type="ECO:0000313" key="6">
    <source>
        <dbReference type="Proteomes" id="UP001501598"/>
    </source>
</evidence>
<comment type="caution">
    <text evidence="5">The sequence shown here is derived from an EMBL/GenBank/DDBJ whole genome shotgun (WGS) entry which is preliminary data.</text>
</comment>
<keyword evidence="6" id="KW-1185">Reference proteome</keyword>
<dbReference type="Gene3D" id="3.40.50.2300">
    <property type="match status" value="2"/>
</dbReference>
<dbReference type="SUPFAM" id="SSF53822">
    <property type="entry name" value="Periplasmic binding protein-like I"/>
    <property type="match status" value="1"/>
</dbReference>
<feature type="domain" description="Leucine-binding protein" evidence="4">
    <location>
        <begin position="38"/>
        <end position="372"/>
    </location>
</feature>
<comment type="similarity">
    <text evidence="1">Belongs to the leucine-binding protein family.</text>
</comment>
<dbReference type="PANTHER" id="PTHR30483">
    <property type="entry name" value="LEUCINE-SPECIFIC-BINDING PROTEIN"/>
    <property type="match status" value="1"/>
</dbReference>
<evidence type="ECO:0000256" key="1">
    <source>
        <dbReference type="ARBA" id="ARBA00010062"/>
    </source>
</evidence>
<dbReference type="InterPro" id="IPR028081">
    <property type="entry name" value="Leu-bd"/>
</dbReference>
<feature type="signal peptide" evidence="3">
    <location>
        <begin position="1"/>
        <end position="28"/>
    </location>
</feature>
<dbReference type="InterPro" id="IPR051010">
    <property type="entry name" value="BCAA_transport"/>
</dbReference>
<organism evidence="5 6">
    <name type="scientific">Pseudonocardia xishanensis</name>
    <dbReference type="NCBI Taxonomy" id="630995"/>
    <lineage>
        <taxon>Bacteria</taxon>
        <taxon>Bacillati</taxon>
        <taxon>Actinomycetota</taxon>
        <taxon>Actinomycetes</taxon>
        <taxon>Pseudonocardiales</taxon>
        <taxon>Pseudonocardiaceae</taxon>
        <taxon>Pseudonocardia</taxon>
    </lineage>
</organism>
<dbReference type="EMBL" id="BAABGT010000083">
    <property type="protein sequence ID" value="GAA4554433.1"/>
    <property type="molecule type" value="Genomic_DNA"/>
</dbReference>
<dbReference type="PANTHER" id="PTHR30483:SF6">
    <property type="entry name" value="PERIPLASMIC BINDING PROTEIN OF ABC TRANSPORTER FOR NATURAL AMINO ACIDS"/>
    <property type="match status" value="1"/>
</dbReference>
<protein>
    <recommendedName>
        <fullName evidence="4">Leucine-binding protein domain-containing protein</fullName>
    </recommendedName>
</protein>
<dbReference type="RefSeq" id="WP_345424052.1">
    <property type="nucleotide sequence ID" value="NZ_BAABGT010000083.1"/>
</dbReference>
<dbReference type="Pfam" id="PF13458">
    <property type="entry name" value="Peripla_BP_6"/>
    <property type="match status" value="1"/>
</dbReference>
<evidence type="ECO:0000259" key="4">
    <source>
        <dbReference type="Pfam" id="PF13458"/>
    </source>
</evidence>